<dbReference type="PANTHER" id="PTHR35282">
    <property type="entry name" value="F5D14.24 PROTEIN"/>
    <property type="match status" value="1"/>
</dbReference>
<feature type="compositionally biased region" description="Basic and acidic residues" evidence="1">
    <location>
        <begin position="56"/>
        <end position="70"/>
    </location>
</feature>
<protein>
    <submittedName>
        <fullName evidence="2">Uncharacterized protein</fullName>
    </submittedName>
</protein>
<name>A0AAV6W4M8_9LAMI</name>
<evidence type="ECO:0000313" key="2">
    <source>
        <dbReference type="EMBL" id="KAG8363500.1"/>
    </source>
</evidence>
<reference evidence="2" key="1">
    <citation type="submission" date="2019-10" db="EMBL/GenBank/DDBJ databases">
        <authorList>
            <person name="Zhang R."/>
            <person name="Pan Y."/>
            <person name="Wang J."/>
            <person name="Ma R."/>
            <person name="Yu S."/>
        </authorList>
    </citation>
    <scope>NUCLEOTIDE SEQUENCE</scope>
    <source>
        <strain evidence="2">LA-IB0</strain>
        <tissue evidence="2">Leaf</tissue>
    </source>
</reference>
<gene>
    <name evidence="2" type="ORF">BUALT_Bualt19G0028800</name>
</gene>
<dbReference type="AlphaFoldDB" id="A0AAV6W4M8"/>
<accession>A0AAV6W4M8</accession>
<comment type="caution">
    <text evidence="2">The sequence shown here is derived from an EMBL/GenBank/DDBJ whole genome shotgun (WGS) entry which is preliminary data.</text>
</comment>
<proteinExistence type="predicted"/>
<dbReference type="PANTHER" id="PTHR35282:SF2">
    <property type="entry name" value="F5D14.24 PROTEIN"/>
    <property type="match status" value="1"/>
</dbReference>
<evidence type="ECO:0000256" key="1">
    <source>
        <dbReference type="SAM" id="MobiDB-lite"/>
    </source>
</evidence>
<keyword evidence="3" id="KW-1185">Reference proteome</keyword>
<evidence type="ECO:0000313" key="3">
    <source>
        <dbReference type="Proteomes" id="UP000826271"/>
    </source>
</evidence>
<dbReference type="EMBL" id="WHWC01000019">
    <property type="protein sequence ID" value="KAG8363500.1"/>
    <property type="molecule type" value="Genomic_DNA"/>
</dbReference>
<feature type="region of interest" description="Disordered" evidence="1">
    <location>
        <begin position="41"/>
        <end position="70"/>
    </location>
</feature>
<sequence length="107" mass="11796">MIVASAELYQDKDHHFMDKKEAGNEHDEDVTRESLIAISYVLPDSEPTAENSPKNTEGDEYNKPLDHDGGEKYRSMLISISYSPSPDTTLLPLLPGQLETTSVASAT</sequence>
<dbReference type="Pfam" id="PF21737">
    <property type="entry name" value="DUF6865"/>
    <property type="match status" value="1"/>
</dbReference>
<organism evidence="2 3">
    <name type="scientific">Buddleja alternifolia</name>
    <dbReference type="NCBI Taxonomy" id="168488"/>
    <lineage>
        <taxon>Eukaryota</taxon>
        <taxon>Viridiplantae</taxon>
        <taxon>Streptophyta</taxon>
        <taxon>Embryophyta</taxon>
        <taxon>Tracheophyta</taxon>
        <taxon>Spermatophyta</taxon>
        <taxon>Magnoliopsida</taxon>
        <taxon>eudicotyledons</taxon>
        <taxon>Gunneridae</taxon>
        <taxon>Pentapetalae</taxon>
        <taxon>asterids</taxon>
        <taxon>lamiids</taxon>
        <taxon>Lamiales</taxon>
        <taxon>Scrophulariaceae</taxon>
        <taxon>Buddlejeae</taxon>
        <taxon>Buddleja</taxon>
    </lineage>
</organism>
<dbReference type="InterPro" id="IPR049198">
    <property type="entry name" value="DUF6865"/>
</dbReference>
<dbReference type="Proteomes" id="UP000826271">
    <property type="component" value="Unassembled WGS sequence"/>
</dbReference>